<dbReference type="EMBL" id="JAVREL010000023">
    <property type="protein sequence ID" value="MDT0346655.1"/>
    <property type="molecule type" value="Genomic_DNA"/>
</dbReference>
<dbReference type="RefSeq" id="WP_311707780.1">
    <property type="nucleotide sequence ID" value="NZ_JAVREL010000023.1"/>
</dbReference>
<dbReference type="Proteomes" id="UP001183246">
    <property type="component" value="Unassembled WGS sequence"/>
</dbReference>
<feature type="transmembrane region" description="Helical" evidence="2">
    <location>
        <begin position="98"/>
        <end position="121"/>
    </location>
</feature>
<comment type="caution">
    <text evidence="3">The sequence shown here is derived from an EMBL/GenBank/DDBJ whole genome shotgun (WGS) entry which is preliminary data.</text>
</comment>
<proteinExistence type="predicted"/>
<accession>A0ABU2MYD0</accession>
<keyword evidence="2" id="KW-0472">Membrane</keyword>
<feature type="region of interest" description="Disordered" evidence="1">
    <location>
        <begin position="1"/>
        <end position="20"/>
    </location>
</feature>
<evidence type="ECO:0000313" key="3">
    <source>
        <dbReference type="EMBL" id="MDT0346655.1"/>
    </source>
</evidence>
<organism evidence="3 4">
    <name type="scientific">Streptomyces litchfieldiae</name>
    <dbReference type="NCBI Taxonomy" id="3075543"/>
    <lineage>
        <taxon>Bacteria</taxon>
        <taxon>Bacillati</taxon>
        <taxon>Actinomycetota</taxon>
        <taxon>Actinomycetes</taxon>
        <taxon>Kitasatosporales</taxon>
        <taxon>Streptomycetaceae</taxon>
        <taxon>Streptomyces</taxon>
    </lineage>
</organism>
<name>A0ABU2MYD0_9ACTN</name>
<sequence length="404" mass="42614">MSYDQRAHQQPAGGAPGRRGGGVPDALLVGTLAVLVGVTALTWTATGLAGWLRHGEWPTGVTFVRTAHAMRSLLTAPGDIPAAWPEAAPADLPSAATVWLVFLAQLIVLFSTVLWVTIRLATWRARREHRRSPASTAEPTPVPAPAPEPATPAEPFEPVEPTPTPTPEQLARPVASGDTMAAVLKAPEGLIVLDPHGRLWSGTARQRGKMGPVHVYDPGHVTDAPVRLRWTPQQGCEEMPVARARAAALLEPVRPVEPIFRLDAEAAETLLRCYLHAAALSGAQLTQIQRWAHGKSPGEPAKVLRTHSRAAGGAAMELESTLTGHPVRRDAALDLVGKALAGLEQLHIRQACSPGRVDALALGNIAGEGATLYVVGDHPETAGLRAALVDAVTTAQPTLRVVGN</sequence>
<evidence type="ECO:0000256" key="1">
    <source>
        <dbReference type="SAM" id="MobiDB-lite"/>
    </source>
</evidence>
<keyword evidence="4" id="KW-1185">Reference proteome</keyword>
<gene>
    <name evidence="3" type="ORF">RM590_29340</name>
</gene>
<feature type="transmembrane region" description="Helical" evidence="2">
    <location>
        <begin position="26"/>
        <end position="52"/>
    </location>
</feature>
<feature type="compositionally biased region" description="Pro residues" evidence="1">
    <location>
        <begin position="140"/>
        <end position="152"/>
    </location>
</feature>
<protein>
    <submittedName>
        <fullName evidence="3">Type VI secretion protein</fullName>
    </submittedName>
</protein>
<evidence type="ECO:0000313" key="4">
    <source>
        <dbReference type="Proteomes" id="UP001183246"/>
    </source>
</evidence>
<keyword evidence="2" id="KW-1133">Transmembrane helix</keyword>
<evidence type="ECO:0000256" key="2">
    <source>
        <dbReference type="SAM" id="Phobius"/>
    </source>
</evidence>
<reference evidence="4" key="1">
    <citation type="submission" date="2023-07" db="EMBL/GenBank/DDBJ databases">
        <title>30 novel species of actinomycetes from the DSMZ collection.</title>
        <authorList>
            <person name="Nouioui I."/>
        </authorList>
    </citation>
    <scope>NUCLEOTIDE SEQUENCE [LARGE SCALE GENOMIC DNA]</scope>
    <source>
        <strain evidence="4">DSM 44938</strain>
    </source>
</reference>
<feature type="region of interest" description="Disordered" evidence="1">
    <location>
        <begin position="127"/>
        <end position="174"/>
    </location>
</feature>
<keyword evidence="2" id="KW-0812">Transmembrane</keyword>